<gene>
    <name evidence="2" type="ORF">HCJ59_05800</name>
</gene>
<organism evidence="2 3">
    <name type="scientific">Listeria immobilis</name>
    <dbReference type="NCBI Taxonomy" id="2713502"/>
    <lineage>
        <taxon>Bacteria</taxon>
        <taxon>Bacillati</taxon>
        <taxon>Bacillota</taxon>
        <taxon>Bacilli</taxon>
        <taxon>Bacillales</taxon>
        <taxon>Listeriaceae</taxon>
        <taxon>Listeria</taxon>
    </lineage>
</organism>
<keyword evidence="1" id="KW-0472">Membrane</keyword>
<evidence type="ECO:0000256" key="1">
    <source>
        <dbReference type="SAM" id="Phobius"/>
    </source>
</evidence>
<keyword evidence="1" id="KW-0812">Transmembrane</keyword>
<keyword evidence="3" id="KW-1185">Reference proteome</keyword>
<feature type="transmembrane region" description="Helical" evidence="1">
    <location>
        <begin position="30"/>
        <end position="50"/>
    </location>
</feature>
<dbReference type="Proteomes" id="UP000587800">
    <property type="component" value="Unassembled WGS sequence"/>
</dbReference>
<proteinExistence type="predicted"/>
<keyword evidence="1" id="KW-1133">Transmembrane helix</keyword>
<dbReference type="EMBL" id="JAASUB010000006">
    <property type="protein sequence ID" value="MBC1509404.1"/>
    <property type="molecule type" value="Genomic_DNA"/>
</dbReference>
<feature type="transmembrane region" description="Helical" evidence="1">
    <location>
        <begin position="62"/>
        <end position="83"/>
    </location>
</feature>
<comment type="caution">
    <text evidence="2">The sequence shown here is derived from an EMBL/GenBank/DDBJ whole genome shotgun (WGS) entry which is preliminary data.</text>
</comment>
<evidence type="ECO:0008006" key="4">
    <source>
        <dbReference type="Google" id="ProtNLM"/>
    </source>
</evidence>
<dbReference type="Pfam" id="PF12648">
    <property type="entry name" value="TcpE"/>
    <property type="match status" value="1"/>
</dbReference>
<name>A0ABR6SUP5_9LIST</name>
<protein>
    <recommendedName>
        <fullName evidence="4">Conjugal transfer protein</fullName>
    </recommendedName>
</protein>
<dbReference type="RefSeq" id="WP_185395605.1">
    <property type="nucleotide sequence ID" value="NZ_JAASTU010000029.1"/>
</dbReference>
<sequence length="151" mass="18101">MRKVFNYRRVFRIPYSFRRFGNFIEFNFDIPATFLANLTVAFLVMLFFWARIIQKIIPHGFTMWDSILLIGFPIGIAFFIQKVNPDGKNIYRFLWGFISYLFFIKFPKQEYCHDEKLAHVEEDVRFSLLYKVRKKGGNKNGNTNTHESHPE</sequence>
<evidence type="ECO:0000313" key="2">
    <source>
        <dbReference type="EMBL" id="MBC1509404.1"/>
    </source>
</evidence>
<dbReference type="InterPro" id="IPR025608">
    <property type="entry name" value="TcpE"/>
</dbReference>
<accession>A0ABR6SUP5</accession>
<evidence type="ECO:0000313" key="3">
    <source>
        <dbReference type="Proteomes" id="UP000587800"/>
    </source>
</evidence>
<reference evidence="2 3" key="1">
    <citation type="submission" date="2020-03" db="EMBL/GenBank/DDBJ databases">
        <title>Soil Listeria distribution.</title>
        <authorList>
            <person name="Liao J."/>
            <person name="Wiedmann M."/>
        </authorList>
    </citation>
    <scope>NUCLEOTIDE SEQUENCE [LARGE SCALE GENOMIC DNA]</scope>
    <source>
        <strain evidence="2 3">FSL L7-1515</strain>
    </source>
</reference>